<accession>A0ABY1TPV0</accession>
<evidence type="ECO:0000256" key="1">
    <source>
        <dbReference type="SAM" id="MobiDB-lite"/>
    </source>
</evidence>
<evidence type="ECO:0000313" key="3">
    <source>
        <dbReference type="Proteomes" id="UP000234181"/>
    </source>
</evidence>
<sequence length="84" mass="9308">MPGAIPHVRSNASRYRGRASSRLGNGEVGTRRVPWQDAKAAKRSQERNRKHAIGLVGNIMTAKAAGKMRQDSLTVHRLCTATRW</sequence>
<dbReference type="EMBL" id="OCYT01000081">
    <property type="protein sequence ID" value="SON78718.1"/>
    <property type="molecule type" value="Genomic_DNA"/>
</dbReference>
<evidence type="ECO:0000313" key="2">
    <source>
        <dbReference type="EMBL" id="SON78718.1"/>
    </source>
</evidence>
<comment type="caution">
    <text evidence="2">The sequence shown here is derived from an EMBL/GenBank/DDBJ whole genome shotgun (WGS) entry which is preliminary data.</text>
</comment>
<proteinExistence type="predicted"/>
<organism evidence="2 3">
    <name type="scientific">Xanthomonas campestris pv. phaseoli</name>
    <dbReference type="NCBI Taxonomy" id="317013"/>
    <lineage>
        <taxon>Bacteria</taxon>
        <taxon>Pseudomonadati</taxon>
        <taxon>Pseudomonadota</taxon>
        <taxon>Gammaproteobacteria</taxon>
        <taxon>Lysobacterales</taxon>
        <taxon>Lysobacteraceae</taxon>
        <taxon>Xanthomonas</taxon>
    </lineage>
</organism>
<feature type="region of interest" description="Disordered" evidence="1">
    <location>
        <begin position="1"/>
        <end position="30"/>
    </location>
</feature>
<keyword evidence="3" id="KW-1185">Reference proteome</keyword>
<name>A0ABY1TPV0_XANCH</name>
<reference evidence="2 3" key="1">
    <citation type="submission" date="2017-10" db="EMBL/GenBank/DDBJ databases">
        <authorList>
            <person name="Regsiter A."/>
            <person name="William W."/>
        </authorList>
    </citation>
    <scope>NUCLEOTIDE SEQUENCE [LARGE SCALE GENOMIC DNA]</scope>
    <source>
        <strain evidence="2 3">CFBP6984</strain>
    </source>
</reference>
<dbReference type="Proteomes" id="UP000234181">
    <property type="component" value="Unassembled WGS sequence"/>
</dbReference>
<gene>
    <name evidence="2" type="ORF">XAP6984_270089</name>
</gene>
<protein>
    <submittedName>
        <fullName evidence="2">Uncharacterized protein</fullName>
    </submittedName>
</protein>